<dbReference type="InterPro" id="IPR050523">
    <property type="entry name" value="AKR_Detox_Biosynth"/>
</dbReference>
<dbReference type="PANTHER" id="PTHR43364">
    <property type="entry name" value="NADH-SPECIFIC METHYLGLYOXAL REDUCTASE-RELATED"/>
    <property type="match status" value="1"/>
</dbReference>
<protein>
    <submittedName>
        <fullName evidence="2">Aldo/keto reductase family oxidoreductase</fullName>
    </submittedName>
</protein>
<proteinExistence type="predicted"/>
<evidence type="ECO:0000313" key="3">
    <source>
        <dbReference type="Proteomes" id="UP001501353"/>
    </source>
</evidence>
<sequence length="301" mass="33063">MQQAPRITLAPGGPDFSRVVLGLWRLAEWQRTPAQRLLLVEQAIALGVTTIDQADIYGGYTSEALFGEALALSPGLRQQLQIVSKCGIRLVHPNRPAHGVKHYDTDRAHLIASVEHSLRMMGTDYLDLLLIHRPDPLMDADEVADAFDQLRRDGKVRYFGASNFTPTQFALLAARFPLVTNQVELSLLHLPPLDDGTLDQAQQLRCAPMIWSALGGGRLFSDDSAQVRRVRAKLAQIAASRGVTPAVIAYAWILRHPSHPLVLTGSGRITAIAEAVAATRIVLTREEWFALWCASRGSEVA</sequence>
<organism evidence="2 3">
    <name type="scientific">Actimicrobium antarcticum</name>
    <dbReference type="NCBI Taxonomy" id="1051899"/>
    <lineage>
        <taxon>Bacteria</taxon>
        <taxon>Pseudomonadati</taxon>
        <taxon>Pseudomonadota</taxon>
        <taxon>Betaproteobacteria</taxon>
        <taxon>Burkholderiales</taxon>
        <taxon>Oxalobacteraceae</taxon>
        <taxon>Actimicrobium</taxon>
    </lineage>
</organism>
<evidence type="ECO:0000313" key="2">
    <source>
        <dbReference type="EMBL" id="GAA4033264.1"/>
    </source>
</evidence>
<dbReference type="Pfam" id="PF00248">
    <property type="entry name" value="Aldo_ket_red"/>
    <property type="match status" value="1"/>
</dbReference>
<name>A0ABP7TYK9_9BURK</name>
<dbReference type="CDD" id="cd19092">
    <property type="entry name" value="AKR_BsYcsN_EcYdhF-like"/>
    <property type="match status" value="1"/>
</dbReference>
<dbReference type="RefSeq" id="WP_344765419.1">
    <property type="nucleotide sequence ID" value="NZ_BAAAZE010000014.1"/>
</dbReference>
<reference evidence="3" key="1">
    <citation type="journal article" date="2019" name="Int. J. Syst. Evol. Microbiol.">
        <title>The Global Catalogue of Microorganisms (GCM) 10K type strain sequencing project: providing services to taxonomists for standard genome sequencing and annotation.</title>
        <authorList>
            <consortium name="The Broad Institute Genomics Platform"/>
            <consortium name="The Broad Institute Genome Sequencing Center for Infectious Disease"/>
            <person name="Wu L."/>
            <person name="Ma J."/>
        </authorList>
    </citation>
    <scope>NUCLEOTIDE SEQUENCE [LARGE SCALE GENOMIC DNA]</scope>
    <source>
        <strain evidence="3">JCM 16673</strain>
    </source>
</reference>
<gene>
    <name evidence="2" type="ORF">GCM10022212_35500</name>
</gene>
<keyword evidence="3" id="KW-1185">Reference proteome</keyword>
<dbReference type="Proteomes" id="UP001501353">
    <property type="component" value="Unassembled WGS sequence"/>
</dbReference>
<accession>A0ABP7TYK9</accession>
<dbReference type="InterPro" id="IPR036812">
    <property type="entry name" value="NAD(P)_OxRdtase_dom_sf"/>
</dbReference>
<comment type="caution">
    <text evidence="2">The sequence shown here is derived from an EMBL/GenBank/DDBJ whole genome shotgun (WGS) entry which is preliminary data.</text>
</comment>
<dbReference type="PANTHER" id="PTHR43364:SF1">
    <property type="entry name" value="OXIDOREDUCTASE YDHF"/>
    <property type="match status" value="1"/>
</dbReference>
<dbReference type="EMBL" id="BAAAZE010000014">
    <property type="protein sequence ID" value="GAA4033264.1"/>
    <property type="molecule type" value="Genomic_DNA"/>
</dbReference>
<evidence type="ECO:0000259" key="1">
    <source>
        <dbReference type="Pfam" id="PF00248"/>
    </source>
</evidence>
<feature type="domain" description="NADP-dependent oxidoreductase" evidence="1">
    <location>
        <begin position="19"/>
        <end position="288"/>
    </location>
</feature>
<dbReference type="Gene3D" id="3.20.20.100">
    <property type="entry name" value="NADP-dependent oxidoreductase domain"/>
    <property type="match status" value="1"/>
</dbReference>
<dbReference type="InterPro" id="IPR023210">
    <property type="entry name" value="NADP_OxRdtase_dom"/>
</dbReference>
<dbReference type="SUPFAM" id="SSF51430">
    <property type="entry name" value="NAD(P)-linked oxidoreductase"/>
    <property type="match status" value="1"/>
</dbReference>